<keyword evidence="6" id="KW-1185">Reference proteome</keyword>
<dbReference type="Proteomes" id="UP001267426">
    <property type="component" value="Unassembled WGS sequence"/>
</dbReference>
<dbReference type="Gene3D" id="2.60.40.200">
    <property type="entry name" value="Superoxide dismutase, copper/zinc binding domain"/>
    <property type="match status" value="1"/>
</dbReference>
<evidence type="ECO:0000256" key="1">
    <source>
        <dbReference type="ARBA" id="ARBA00010457"/>
    </source>
</evidence>
<dbReference type="InterPro" id="IPR024134">
    <property type="entry name" value="SOD_Cu/Zn_/chaperone"/>
</dbReference>
<accession>A0ABU3BPL5</accession>
<feature type="domain" description="Superoxide dismutase copper/zinc binding" evidence="4">
    <location>
        <begin position="62"/>
        <end position="196"/>
    </location>
</feature>
<keyword evidence="3" id="KW-0732">Signal</keyword>
<dbReference type="RefSeq" id="WP_311662577.1">
    <property type="nucleotide sequence ID" value="NZ_JAVRHT010000009.1"/>
</dbReference>
<organism evidence="5 6">
    <name type="scientific">Rubrivirga litoralis</name>
    <dbReference type="NCBI Taxonomy" id="3075598"/>
    <lineage>
        <taxon>Bacteria</taxon>
        <taxon>Pseudomonadati</taxon>
        <taxon>Rhodothermota</taxon>
        <taxon>Rhodothermia</taxon>
        <taxon>Rhodothermales</taxon>
        <taxon>Rubricoccaceae</taxon>
        <taxon>Rubrivirga</taxon>
    </lineage>
</organism>
<evidence type="ECO:0000313" key="6">
    <source>
        <dbReference type="Proteomes" id="UP001267426"/>
    </source>
</evidence>
<feature type="compositionally biased region" description="Pro residues" evidence="2">
    <location>
        <begin position="201"/>
        <end position="216"/>
    </location>
</feature>
<evidence type="ECO:0000256" key="2">
    <source>
        <dbReference type="SAM" id="MobiDB-lite"/>
    </source>
</evidence>
<dbReference type="InterPro" id="IPR036423">
    <property type="entry name" value="SOD-like_Cu/Zn_dom_sf"/>
</dbReference>
<evidence type="ECO:0000259" key="4">
    <source>
        <dbReference type="Pfam" id="PF00080"/>
    </source>
</evidence>
<dbReference type="Pfam" id="PF00080">
    <property type="entry name" value="Sod_Cu"/>
    <property type="match status" value="1"/>
</dbReference>
<proteinExistence type="inferred from homology"/>
<dbReference type="PROSITE" id="PS51257">
    <property type="entry name" value="PROKAR_LIPOPROTEIN"/>
    <property type="match status" value="1"/>
</dbReference>
<dbReference type="InterPro" id="IPR001424">
    <property type="entry name" value="SOD_Cu_Zn_dom"/>
</dbReference>
<evidence type="ECO:0000256" key="3">
    <source>
        <dbReference type="SAM" id="SignalP"/>
    </source>
</evidence>
<feature type="chain" id="PRO_5047415358" evidence="3">
    <location>
        <begin position="18"/>
        <end position="216"/>
    </location>
</feature>
<comment type="similarity">
    <text evidence="1">Belongs to the Cu-Zn superoxide dismutase family.</text>
</comment>
<gene>
    <name evidence="5" type="ORF">RM540_05675</name>
</gene>
<name>A0ABU3BPL5_9BACT</name>
<protein>
    <submittedName>
        <fullName evidence="5">Superoxide dismutase family protein</fullName>
    </submittedName>
</protein>
<dbReference type="PANTHER" id="PTHR10003">
    <property type="entry name" value="SUPEROXIDE DISMUTASE CU-ZN -RELATED"/>
    <property type="match status" value="1"/>
</dbReference>
<dbReference type="PRINTS" id="PR00068">
    <property type="entry name" value="CUZNDISMTASE"/>
</dbReference>
<reference evidence="5 6" key="1">
    <citation type="submission" date="2023-09" db="EMBL/GenBank/DDBJ databases">
        <authorList>
            <person name="Rey-Velasco X."/>
        </authorList>
    </citation>
    <scope>NUCLEOTIDE SEQUENCE [LARGE SCALE GENOMIC DNA]</scope>
    <source>
        <strain evidence="5 6">F394</strain>
    </source>
</reference>
<dbReference type="EMBL" id="JAVRHT010000009">
    <property type="protein sequence ID" value="MDT0631234.1"/>
    <property type="molecule type" value="Genomic_DNA"/>
</dbReference>
<comment type="caution">
    <text evidence="5">The sequence shown here is derived from an EMBL/GenBank/DDBJ whole genome shotgun (WGS) entry which is preliminary data.</text>
</comment>
<sequence>MKPLTALLAALFLVALAACVGDPAPPAGASEPSFTADAGPEAATPDADVASAVITGVGGSGVSGTVTFRPVDGLLRARVRIEGLTEGEHGFHVHEGTSCAPDSAGTPGGAAGGHLNPLVSLHGAPSSVVVSHHAGDLGNITAGPDGVAAGVVVDSLLSFSGPTSVEGHAVVVHAGRDDLETQPDGASGRPVGCGVVRKGPLPTPWATPPAAVPPDA</sequence>
<dbReference type="SUPFAM" id="SSF49329">
    <property type="entry name" value="Cu,Zn superoxide dismutase-like"/>
    <property type="match status" value="1"/>
</dbReference>
<feature type="region of interest" description="Disordered" evidence="2">
    <location>
        <begin position="179"/>
        <end position="216"/>
    </location>
</feature>
<feature type="signal peptide" evidence="3">
    <location>
        <begin position="1"/>
        <end position="17"/>
    </location>
</feature>
<evidence type="ECO:0000313" key="5">
    <source>
        <dbReference type="EMBL" id="MDT0631234.1"/>
    </source>
</evidence>